<evidence type="ECO:0000313" key="2">
    <source>
        <dbReference type="Proteomes" id="UP000262969"/>
    </source>
</evidence>
<evidence type="ECO:0000313" key="1">
    <source>
        <dbReference type="EMBL" id="HCL03101.1"/>
    </source>
</evidence>
<comment type="caution">
    <text evidence="1">The sequence shown here is derived from an EMBL/GenBank/DDBJ whole genome shotgun (WGS) entry which is preliminary data.</text>
</comment>
<protein>
    <submittedName>
        <fullName evidence="1">Uncharacterized protein</fullName>
    </submittedName>
</protein>
<name>A0A3D2X7K7_9FIRM</name>
<dbReference type="AlphaFoldDB" id="A0A3D2X7K7"/>
<organism evidence="1 2">
    <name type="scientific">Lachnoclostridium phytofermentans</name>
    <dbReference type="NCBI Taxonomy" id="66219"/>
    <lineage>
        <taxon>Bacteria</taxon>
        <taxon>Bacillati</taxon>
        <taxon>Bacillota</taxon>
        <taxon>Clostridia</taxon>
        <taxon>Lachnospirales</taxon>
        <taxon>Lachnospiraceae</taxon>
    </lineage>
</organism>
<gene>
    <name evidence="1" type="ORF">DHW61_11960</name>
</gene>
<dbReference type="EMBL" id="DPVV01000400">
    <property type="protein sequence ID" value="HCL03101.1"/>
    <property type="molecule type" value="Genomic_DNA"/>
</dbReference>
<reference evidence="1 2" key="1">
    <citation type="journal article" date="2018" name="Nat. Biotechnol.">
        <title>A standardized bacterial taxonomy based on genome phylogeny substantially revises the tree of life.</title>
        <authorList>
            <person name="Parks D.H."/>
            <person name="Chuvochina M."/>
            <person name="Waite D.W."/>
            <person name="Rinke C."/>
            <person name="Skarshewski A."/>
            <person name="Chaumeil P.A."/>
            <person name="Hugenholtz P."/>
        </authorList>
    </citation>
    <scope>NUCLEOTIDE SEQUENCE [LARGE SCALE GENOMIC DNA]</scope>
    <source>
        <strain evidence="1">UBA11728</strain>
    </source>
</reference>
<dbReference type="Proteomes" id="UP000262969">
    <property type="component" value="Unassembled WGS sequence"/>
</dbReference>
<accession>A0A3D2X7K7</accession>
<proteinExistence type="predicted"/>
<sequence length="119" mass="14111">MEIKRLEHQLERNYNEWTSIYNGNGKSPWYADGWSCNSIRKTIIDLKNWMKRIEPDESKLPEIYHRKLPVPLDDNLMLNSRKLLHSGNQGLANRKKEIKEEPVSFDDWTQITVDQWLGG</sequence>